<dbReference type="Pfam" id="PF12937">
    <property type="entry name" value="F-box-like"/>
    <property type="match status" value="1"/>
</dbReference>
<dbReference type="EMBL" id="CAJOBC010002658">
    <property type="protein sequence ID" value="CAF3744443.1"/>
    <property type="molecule type" value="Genomic_DNA"/>
</dbReference>
<evidence type="ECO:0000313" key="4">
    <source>
        <dbReference type="Proteomes" id="UP000663829"/>
    </source>
</evidence>
<dbReference type="Proteomes" id="UP000681722">
    <property type="component" value="Unassembled WGS sequence"/>
</dbReference>
<proteinExistence type="predicted"/>
<evidence type="ECO:0000313" key="2">
    <source>
        <dbReference type="EMBL" id="CAF0971426.1"/>
    </source>
</evidence>
<name>A0A814EMT4_9BILA</name>
<dbReference type="PROSITE" id="PS50181">
    <property type="entry name" value="FBOX"/>
    <property type="match status" value="1"/>
</dbReference>
<dbReference type="CDD" id="cd09917">
    <property type="entry name" value="F-box_SF"/>
    <property type="match status" value="1"/>
</dbReference>
<accession>A0A814EMT4</accession>
<dbReference type="InterPro" id="IPR001810">
    <property type="entry name" value="F-box_dom"/>
</dbReference>
<comment type="caution">
    <text evidence="2">The sequence shown here is derived from an EMBL/GenBank/DDBJ whole genome shotgun (WGS) entry which is preliminary data.</text>
</comment>
<dbReference type="InterPro" id="IPR036047">
    <property type="entry name" value="F-box-like_dom_sf"/>
</dbReference>
<dbReference type="Gene3D" id="1.20.1280.50">
    <property type="match status" value="1"/>
</dbReference>
<dbReference type="OrthoDB" id="10014558at2759"/>
<dbReference type="AlphaFoldDB" id="A0A814EMT4"/>
<organism evidence="2 4">
    <name type="scientific">Didymodactylos carnosus</name>
    <dbReference type="NCBI Taxonomy" id="1234261"/>
    <lineage>
        <taxon>Eukaryota</taxon>
        <taxon>Metazoa</taxon>
        <taxon>Spiralia</taxon>
        <taxon>Gnathifera</taxon>
        <taxon>Rotifera</taxon>
        <taxon>Eurotatoria</taxon>
        <taxon>Bdelloidea</taxon>
        <taxon>Philodinida</taxon>
        <taxon>Philodinidae</taxon>
        <taxon>Didymodactylos</taxon>
    </lineage>
</organism>
<protein>
    <recommendedName>
        <fullName evidence="1">F-box domain-containing protein</fullName>
    </recommendedName>
</protein>
<dbReference type="SMART" id="SM00256">
    <property type="entry name" value="FBOX"/>
    <property type="match status" value="1"/>
</dbReference>
<keyword evidence="4" id="KW-1185">Reference proteome</keyword>
<dbReference type="EMBL" id="CAJNOQ010002658">
    <property type="protein sequence ID" value="CAF0971426.1"/>
    <property type="molecule type" value="Genomic_DNA"/>
</dbReference>
<evidence type="ECO:0000259" key="1">
    <source>
        <dbReference type="PROSITE" id="PS50181"/>
    </source>
</evidence>
<feature type="domain" description="F-box" evidence="1">
    <location>
        <begin position="15"/>
        <end position="61"/>
    </location>
</feature>
<dbReference type="SUPFAM" id="SSF81383">
    <property type="entry name" value="F-box domain"/>
    <property type="match status" value="1"/>
</dbReference>
<evidence type="ECO:0000313" key="3">
    <source>
        <dbReference type="EMBL" id="CAF3744443.1"/>
    </source>
</evidence>
<sequence>MMVPTRIRYLDWLDRCQLPSLPPEIWSLIFSYLSIKDLKTIRLVSKLFYSCCTCDNFWFNIIFNVDKWEQSSLSSTNKNYKLWLKQYTLKVIRTSNIKLVTSHSFMKTLKHYNKQLKSIYILPANSTITLVKSTKKRRLTIMMKPESPPINALKFKNVSIENIHHYEKEQLEWMLSKTVKHLKLTYTFSPSEPPMTFLYKLEKLKNLTVIFVHNFSTLVIGQQHHHNFYNFHQSFDAYALMNLNTMFDILQIIFKITRCDNTLIFSFKHGYYSLLIFCGWFTHHLRDSNRRGLTFEPLIQTQPIKDYILIMIVSLEAGETIVDHNICVVLRHCYGKFDVFKQFVKNLKSITYFDCSTLQLTHFDPIDTNPALSIPSTIAVWDISSRLMDLFNNSSLEQSNVSLKSLAITNFNLNDIDILETFLTKFYSLTIVCIALSSIGWYDPISDNIFYDRLDKLIEAILKSTQQNNRLIIHIHVENNSILNTRNIIDDYLRQFEYDQQSKIKLFILANNYKSCFRYETII</sequence>
<dbReference type="Proteomes" id="UP000663829">
    <property type="component" value="Unassembled WGS sequence"/>
</dbReference>
<gene>
    <name evidence="2" type="ORF">GPM918_LOCUS12257</name>
    <name evidence="3" type="ORF">SRO942_LOCUS12258</name>
</gene>
<reference evidence="2" key="1">
    <citation type="submission" date="2021-02" db="EMBL/GenBank/DDBJ databases">
        <authorList>
            <person name="Nowell W R."/>
        </authorList>
    </citation>
    <scope>NUCLEOTIDE SEQUENCE</scope>
</reference>